<dbReference type="EMBL" id="BSYR01000035">
    <property type="protein sequence ID" value="GMI99767.1"/>
    <property type="molecule type" value="Genomic_DNA"/>
</dbReference>
<organism evidence="4 5">
    <name type="scientific">Hibiscus trionum</name>
    <name type="common">Flower of an hour</name>
    <dbReference type="NCBI Taxonomy" id="183268"/>
    <lineage>
        <taxon>Eukaryota</taxon>
        <taxon>Viridiplantae</taxon>
        <taxon>Streptophyta</taxon>
        <taxon>Embryophyta</taxon>
        <taxon>Tracheophyta</taxon>
        <taxon>Spermatophyta</taxon>
        <taxon>Magnoliopsida</taxon>
        <taxon>eudicotyledons</taxon>
        <taxon>Gunneridae</taxon>
        <taxon>Pentapetalae</taxon>
        <taxon>rosids</taxon>
        <taxon>malvids</taxon>
        <taxon>Malvales</taxon>
        <taxon>Malvaceae</taxon>
        <taxon>Malvoideae</taxon>
        <taxon>Hibiscus</taxon>
    </lineage>
</organism>
<gene>
    <name evidence="4" type="ORF">HRI_003646000</name>
</gene>
<sequence>MNLNVEVISEEIVKPSSLTADGLRHRLSSLDQLTPSHYNHLVYFYPKICDAEADKISISDRLKHSVSNALAYFYPVAGRITEDQLFVDCNDEGIPFVEVRVKCQLSDVLNNLVPKELNKLLPFEVHSVNEVLAGIQLNVFECGGIAIGVCISHKIGDALSFFSFVKTWAAIARGETELIAPDFESASLFPPQDPSEFKPISSRSNKEQIMTKRFVFGAAEVEEIRRKYSENSNQTRPTRVEALSAFIWEHLITAKGVKSRHDITHVVNIRQRIEPPLPESSFGNIYSLALTIPSSSDGNVVTEIRDSIKAVNSEFPRYEADFGWGKPVWAGSGDLGLKNLATFMDAVNGDGIEAWITLDEEEMEKFCSDEGMFAYVTVPKCL</sequence>
<dbReference type="GO" id="GO:0016746">
    <property type="term" value="F:acyltransferase activity"/>
    <property type="evidence" value="ECO:0007669"/>
    <property type="project" value="UniProtKB-KW"/>
</dbReference>
<evidence type="ECO:0000313" key="4">
    <source>
        <dbReference type="EMBL" id="GMI99767.1"/>
    </source>
</evidence>
<dbReference type="PANTHER" id="PTHR31623:SF46">
    <property type="entry name" value="VINORINE SYNTHASE-LIKE"/>
    <property type="match status" value="1"/>
</dbReference>
<protein>
    <submittedName>
        <fullName evidence="4">Uncharacterized protein</fullName>
    </submittedName>
</protein>
<dbReference type="Proteomes" id="UP001165190">
    <property type="component" value="Unassembled WGS sequence"/>
</dbReference>
<comment type="caution">
    <text evidence="4">The sequence shown here is derived from an EMBL/GenBank/DDBJ whole genome shotgun (WGS) entry which is preliminary data.</text>
</comment>
<dbReference type="OrthoDB" id="671439at2759"/>
<keyword evidence="2" id="KW-0808">Transferase</keyword>
<dbReference type="AlphaFoldDB" id="A0A9W7MDF4"/>
<evidence type="ECO:0000313" key="5">
    <source>
        <dbReference type="Proteomes" id="UP001165190"/>
    </source>
</evidence>
<accession>A0A9W7MDF4</accession>
<keyword evidence="5" id="KW-1185">Reference proteome</keyword>
<evidence type="ECO:0000256" key="1">
    <source>
        <dbReference type="ARBA" id="ARBA00009861"/>
    </source>
</evidence>
<keyword evidence="3" id="KW-0012">Acyltransferase</keyword>
<dbReference type="InterPro" id="IPR023213">
    <property type="entry name" value="CAT-like_dom_sf"/>
</dbReference>
<name>A0A9W7MDF4_HIBTR</name>
<comment type="similarity">
    <text evidence="1">Belongs to the plant acyltransferase family.</text>
</comment>
<proteinExistence type="inferred from homology"/>
<dbReference type="PANTHER" id="PTHR31623">
    <property type="entry name" value="F21J9.9"/>
    <property type="match status" value="1"/>
</dbReference>
<dbReference type="Pfam" id="PF02458">
    <property type="entry name" value="Transferase"/>
    <property type="match status" value="2"/>
</dbReference>
<reference evidence="4" key="1">
    <citation type="submission" date="2023-05" db="EMBL/GenBank/DDBJ databases">
        <title>Genome and transcriptome analyses reveal genes involved in the formation of fine ridges on petal epidermal cells in Hibiscus trionum.</title>
        <authorList>
            <person name="Koshimizu S."/>
            <person name="Masuda S."/>
            <person name="Ishii T."/>
            <person name="Shirasu K."/>
            <person name="Hoshino A."/>
            <person name="Arita M."/>
        </authorList>
    </citation>
    <scope>NUCLEOTIDE SEQUENCE</scope>
    <source>
        <strain evidence="4">Hamamatsu line</strain>
    </source>
</reference>
<dbReference type="Gene3D" id="3.30.559.10">
    <property type="entry name" value="Chloramphenicol acetyltransferase-like domain"/>
    <property type="match status" value="3"/>
</dbReference>
<evidence type="ECO:0000256" key="2">
    <source>
        <dbReference type="ARBA" id="ARBA00022679"/>
    </source>
</evidence>
<evidence type="ECO:0000256" key="3">
    <source>
        <dbReference type="ARBA" id="ARBA00023315"/>
    </source>
</evidence>